<reference evidence="2" key="1">
    <citation type="journal article" date="2020" name="Fungal Divers.">
        <title>Resolving the Mortierellaceae phylogeny through synthesis of multi-gene phylogenetics and phylogenomics.</title>
        <authorList>
            <person name="Vandepol N."/>
            <person name="Liber J."/>
            <person name="Desiro A."/>
            <person name="Na H."/>
            <person name="Kennedy M."/>
            <person name="Barry K."/>
            <person name="Grigoriev I.V."/>
            <person name="Miller A.N."/>
            <person name="O'Donnell K."/>
            <person name="Stajich J.E."/>
            <person name="Bonito G."/>
        </authorList>
    </citation>
    <scope>NUCLEOTIDE SEQUENCE</scope>
    <source>
        <strain evidence="2">KOD1015</strain>
    </source>
</reference>
<comment type="caution">
    <text evidence="2">The sequence shown here is derived from an EMBL/GenBank/DDBJ whole genome shotgun (WGS) entry which is preliminary data.</text>
</comment>
<dbReference type="PANTHER" id="PTHR38926:SF5">
    <property type="entry name" value="F-BOX AND LEUCINE-RICH REPEAT PROTEIN 6"/>
    <property type="match status" value="1"/>
</dbReference>
<dbReference type="Proteomes" id="UP000780801">
    <property type="component" value="Unassembled WGS sequence"/>
</dbReference>
<feature type="region of interest" description="Disordered" evidence="1">
    <location>
        <begin position="408"/>
        <end position="427"/>
    </location>
</feature>
<evidence type="ECO:0000313" key="2">
    <source>
        <dbReference type="EMBL" id="KAF9581540.1"/>
    </source>
</evidence>
<dbReference type="EMBL" id="JAABOA010001443">
    <property type="protein sequence ID" value="KAF9581540.1"/>
    <property type="molecule type" value="Genomic_DNA"/>
</dbReference>
<dbReference type="AlphaFoldDB" id="A0A9P6FVM6"/>
<dbReference type="OrthoDB" id="2395154at2759"/>
<gene>
    <name evidence="2" type="ORF">BGW38_001409</name>
</gene>
<protein>
    <recommendedName>
        <fullName evidence="4">F-box domain-containing protein</fullName>
    </recommendedName>
</protein>
<dbReference type="InterPro" id="IPR032675">
    <property type="entry name" value="LRR_dom_sf"/>
</dbReference>
<organism evidence="2 3">
    <name type="scientific">Lunasporangiospora selenospora</name>
    <dbReference type="NCBI Taxonomy" id="979761"/>
    <lineage>
        <taxon>Eukaryota</taxon>
        <taxon>Fungi</taxon>
        <taxon>Fungi incertae sedis</taxon>
        <taxon>Mucoromycota</taxon>
        <taxon>Mortierellomycotina</taxon>
        <taxon>Mortierellomycetes</taxon>
        <taxon>Mortierellales</taxon>
        <taxon>Mortierellaceae</taxon>
        <taxon>Lunasporangiospora</taxon>
    </lineage>
</organism>
<accession>A0A9P6FVM6</accession>
<dbReference type="Gene3D" id="3.80.10.10">
    <property type="entry name" value="Ribonuclease Inhibitor"/>
    <property type="match status" value="2"/>
</dbReference>
<feature type="compositionally biased region" description="Basic and acidic residues" evidence="1">
    <location>
        <begin position="408"/>
        <end position="421"/>
    </location>
</feature>
<keyword evidence="3" id="KW-1185">Reference proteome</keyword>
<evidence type="ECO:0000313" key="3">
    <source>
        <dbReference type="Proteomes" id="UP000780801"/>
    </source>
</evidence>
<sequence length="554" mass="62733">MFSYALSFAPRTVASALGYGPTDEGDGNGNENTLDRNNLTYTSLTNRALALPEILYSIGRHLDGPTQKRCLLVSRSWYNVFLALLWECVQVNDIVFCSHIMLRRLESHVHLIKRVFINHGSADLTGSTITLITIQRVLSLSGMERLQSLDISPDSVLPWPFLQPHLTQLSGLRTLKLGNVLDAKGSFRIMDILKICPRLVCLHFGGSQQNTRAASSEPSALPNPGNLVEGIDSQDSQEIFPLEHLQLSGLLWQSNDIIDLIRRCPELTQLSLVGLPKTDWDWTPETTEQLTQYCPKITSFHINPRYGSAVSAEVLTRLLERLPKLVSFKAPRCEFNQDTFEALRRHVLTLQELDLSFTRKPGLTSPMLMELMAQAIHLRYLDSSGTMLNLHLLNDEPKVGKMRMLKRSETMESTHETESRSDQTSTTPWGCDNLEVLKFGFQAAHPGSRGVYQLCDYIGQLTRLQELHILPSYFPVQLEEGLIKLETLKNLRVFSVHPANKPIQEEVVKWIGTTWPKLKTLRICSHDEEADEPLNISKWLRQVCREDIELLGCE</sequence>
<evidence type="ECO:0008006" key="4">
    <source>
        <dbReference type="Google" id="ProtNLM"/>
    </source>
</evidence>
<dbReference type="PANTHER" id="PTHR38926">
    <property type="entry name" value="F-BOX DOMAIN CONTAINING PROTEIN, EXPRESSED"/>
    <property type="match status" value="1"/>
</dbReference>
<name>A0A9P6FVM6_9FUNG</name>
<evidence type="ECO:0000256" key="1">
    <source>
        <dbReference type="SAM" id="MobiDB-lite"/>
    </source>
</evidence>
<dbReference type="SUPFAM" id="SSF52047">
    <property type="entry name" value="RNI-like"/>
    <property type="match status" value="1"/>
</dbReference>
<proteinExistence type="predicted"/>